<evidence type="ECO:0000313" key="4">
    <source>
        <dbReference type="Proteomes" id="UP001498398"/>
    </source>
</evidence>
<evidence type="ECO:0000313" key="2">
    <source>
        <dbReference type="EMBL" id="KAK7437881.1"/>
    </source>
</evidence>
<feature type="domain" description="CHAT" evidence="1">
    <location>
        <begin position="20"/>
        <end position="292"/>
    </location>
</feature>
<dbReference type="EMBL" id="JBANRG010000010">
    <property type="protein sequence ID" value="KAK7463109.1"/>
    <property type="molecule type" value="Genomic_DNA"/>
</dbReference>
<evidence type="ECO:0000313" key="3">
    <source>
        <dbReference type="EMBL" id="KAK7463109.1"/>
    </source>
</evidence>
<accession>A0ABR1JRS1</accession>
<dbReference type="Proteomes" id="UP001498398">
    <property type="component" value="Unassembled WGS sequence"/>
</dbReference>
<proteinExistence type="predicted"/>
<comment type="caution">
    <text evidence="3">The sequence shown here is derived from an EMBL/GenBank/DDBJ whole genome shotgun (WGS) entry which is preliminary data.</text>
</comment>
<reference evidence="3 4" key="1">
    <citation type="submission" date="2024-01" db="EMBL/GenBank/DDBJ databases">
        <title>A draft genome for the cacao thread blight pathogen Marasmiellus scandens.</title>
        <authorList>
            <person name="Baruah I.K."/>
            <person name="Leung J."/>
            <person name="Bukari Y."/>
            <person name="Amoako-Attah I."/>
            <person name="Meinhardt L.W."/>
            <person name="Bailey B.A."/>
            <person name="Cohen S.P."/>
        </authorList>
    </citation>
    <scope>NUCLEOTIDE SEQUENCE [LARGE SCALE GENOMIC DNA]</scope>
    <source>
        <strain evidence="3 4">GH-19</strain>
    </source>
</reference>
<name>A0ABR1JRS1_9AGAR</name>
<gene>
    <name evidence="3" type="ORF">VKT23_007694</name>
    <name evidence="2" type="ORF">VKT23_018316</name>
</gene>
<organism evidence="3 4">
    <name type="scientific">Marasmiellus scandens</name>
    <dbReference type="NCBI Taxonomy" id="2682957"/>
    <lineage>
        <taxon>Eukaryota</taxon>
        <taxon>Fungi</taxon>
        <taxon>Dikarya</taxon>
        <taxon>Basidiomycota</taxon>
        <taxon>Agaricomycotina</taxon>
        <taxon>Agaricomycetes</taxon>
        <taxon>Agaricomycetidae</taxon>
        <taxon>Agaricales</taxon>
        <taxon>Marasmiineae</taxon>
        <taxon>Omphalotaceae</taxon>
        <taxon>Marasmiellus</taxon>
    </lineage>
</organism>
<keyword evidence="4" id="KW-1185">Reference proteome</keyword>
<sequence length="293" mass="32243">MVNNPPGQKEDQGKQDITSILRSLWINVCKPVVQKLLDVGTKPQSRIWWCPIGKLVELPFHAAGPYVNGEQNLSDIFISSYTSSLSFLARARRGIKDPLHKSSPQILAIGESQSLSNVNEELCALKRIFGQQLTVLRDAEANVSTVLGVLPQHPWIHFACHGYIHPTQPLRAAFKLKDGDLAVLQIMEARPQNAELAFMAACYSAAAEREMPDEVLSLAIAMQFCGFRSTIGTLWTMRDADGPILAYEFYSHLLKEGGGDVRNSARALHSATRALRDAGVPPSGWATYVHIGL</sequence>
<evidence type="ECO:0000259" key="1">
    <source>
        <dbReference type="Pfam" id="PF12770"/>
    </source>
</evidence>
<dbReference type="Pfam" id="PF12770">
    <property type="entry name" value="CHAT"/>
    <property type="match status" value="1"/>
</dbReference>
<dbReference type="EMBL" id="JBANRG010000082">
    <property type="protein sequence ID" value="KAK7437881.1"/>
    <property type="molecule type" value="Genomic_DNA"/>
</dbReference>
<dbReference type="InterPro" id="IPR024983">
    <property type="entry name" value="CHAT_dom"/>
</dbReference>
<protein>
    <recommendedName>
        <fullName evidence="1">CHAT domain-containing protein</fullName>
    </recommendedName>
</protein>